<feature type="transmembrane region" description="Helical" evidence="1">
    <location>
        <begin position="264"/>
        <end position="281"/>
    </location>
</feature>
<keyword evidence="1" id="KW-0812">Transmembrane</keyword>
<dbReference type="HOGENOM" id="CLU_060803_0_0_1"/>
<dbReference type="Proteomes" id="UP000054248">
    <property type="component" value="Unassembled WGS sequence"/>
</dbReference>
<dbReference type="OrthoDB" id="2562239at2759"/>
<feature type="transmembrane region" description="Helical" evidence="1">
    <location>
        <begin position="27"/>
        <end position="44"/>
    </location>
</feature>
<feature type="transmembrane region" description="Helical" evidence="1">
    <location>
        <begin position="218"/>
        <end position="239"/>
    </location>
</feature>
<organism evidence="2 3">
    <name type="scientific">Tulasnella calospora MUT 4182</name>
    <dbReference type="NCBI Taxonomy" id="1051891"/>
    <lineage>
        <taxon>Eukaryota</taxon>
        <taxon>Fungi</taxon>
        <taxon>Dikarya</taxon>
        <taxon>Basidiomycota</taxon>
        <taxon>Agaricomycotina</taxon>
        <taxon>Agaricomycetes</taxon>
        <taxon>Cantharellales</taxon>
        <taxon>Tulasnellaceae</taxon>
        <taxon>Tulasnella</taxon>
    </lineage>
</organism>
<reference evidence="3" key="2">
    <citation type="submission" date="2015-01" db="EMBL/GenBank/DDBJ databases">
        <title>Evolutionary Origins and Diversification of the Mycorrhizal Mutualists.</title>
        <authorList>
            <consortium name="DOE Joint Genome Institute"/>
            <consortium name="Mycorrhizal Genomics Consortium"/>
            <person name="Kohler A."/>
            <person name="Kuo A."/>
            <person name="Nagy L.G."/>
            <person name="Floudas D."/>
            <person name="Copeland A."/>
            <person name="Barry K.W."/>
            <person name="Cichocki N."/>
            <person name="Veneault-Fourrey C."/>
            <person name="LaButti K."/>
            <person name="Lindquist E.A."/>
            <person name="Lipzen A."/>
            <person name="Lundell T."/>
            <person name="Morin E."/>
            <person name="Murat C."/>
            <person name="Riley R."/>
            <person name="Ohm R."/>
            <person name="Sun H."/>
            <person name="Tunlid A."/>
            <person name="Henrissat B."/>
            <person name="Grigoriev I.V."/>
            <person name="Hibbett D.S."/>
            <person name="Martin F."/>
        </authorList>
    </citation>
    <scope>NUCLEOTIDE SEQUENCE [LARGE SCALE GENOMIC DNA]</scope>
    <source>
        <strain evidence="3">MUT 4182</strain>
    </source>
</reference>
<proteinExistence type="predicted"/>
<feature type="transmembrane region" description="Helical" evidence="1">
    <location>
        <begin position="56"/>
        <end position="77"/>
    </location>
</feature>
<feature type="transmembrane region" description="Helical" evidence="1">
    <location>
        <begin position="97"/>
        <end position="124"/>
    </location>
</feature>
<protein>
    <submittedName>
        <fullName evidence="2">Uncharacterized protein</fullName>
    </submittedName>
</protein>
<name>A0A0C3QJH0_9AGAM</name>
<evidence type="ECO:0000313" key="3">
    <source>
        <dbReference type="Proteomes" id="UP000054248"/>
    </source>
</evidence>
<dbReference type="EMBL" id="KN822955">
    <property type="protein sequence ID" value="KIO32430.1"/>
    <property type="molecule type" value="Genomic_DNA"/>
</dbReference>
<feature type="transmembrane region" description="Helical" evidence="1">
    <location>
        <begin position="144"/>
        <end position="168"/>
    </location>
</feature>
<accession>A0A0C3QJH0</accession>
<evidence type="ECO:0000313" key="2">
    <source>
        <dbReference type="EMBL" id="KIO32430.1"/>
    </source>
</evidence>
<keyword evidence="1" id="KW-0472">Membrane</keyword>
<sequence length="384" mass="43804">MGDPEPSTAEVWVPSLIGGFPTQDDRVPSILLLVLFICSLSPWIKRQFDPNTRTITLGFATFVFAMGQIPVFTFRGFRSHHHEPGEILGEWMTTYQQLAFAVGYTGLMLDLVSFARVVLVNATLEDQRRGSRDRPTLRGKIRRLLWYLGFLLSVVSGLGSVVYSILFVFTQRQDRADRFWHLRYASDALPLIIILTFIGGLLYIRPRLEFLDKPAVDALVKLSLTLAIVPIYRLTVLHYKSPSMQIFPSEPFPASSLTPTRAKVVFYICHILPGVLVVYYIHFINIRAKFNAGPYGDWYHNDKKNGIPQLREEGVLVEGVGVGPIAQPKKPTIRWWLKFLFIFESRPSRTRDAEKDDFDPDRESLLTLVPTRSVSGDKSDKAWW</sequence>
<keyword evidence="1" id="KW-1133">Transmembrane helix</keyword>
<gene>
    <name evidence="2" type="ORF">M407DRAFT_18739</name>
</gene>
<reference evidence="2 3" key="1">
    <citation type="submission" date="2014-04" db="EMBL/GenBank/DDBJ databases">
        <authorList>
            <consortium name="DOE Joint Genome Institute"/>
            <person name="Kuo A."/>
            <person name="Girlanda M."/>
            <person name="Perotto S."/>
            <person name="Kohler A."/>
            <person name="Nagy L.G."/>
            <person name="Floudas D."/>
            <person name="Copeland A."/>
            <person name="Barry K.W."/>
            <person name="Cichocki N."/>
            <person name="Veneault-Fourrey C."/>
            <person name="LaButti K."/>
            <person name="Lindquist E.A."/>
            <person name="Lipzen A."/>
            <person name="Lundell T."/>
            <person name="Morin E."/>
            <person name="Murat C."/>
            <person name="Sun H."/>
            <person name="Tunlid A."/>
            <person name="Henrissat B."/>
            <person name="Grigoriev I.V."/>
            <person name="Hibbett D.S."/>
            <person name="Martin F."/>
            <person name="Nordberg H.P."/>
            <person name="Cantor M.N."/>
            <person name="Hua S.X."/>
        </authorList>
    </citation>
    <scope>NUCLEOTIDE SEQUENCE [LARGE SCALE GENOMIC DNA]</scope>
    <source>
        <strain evidence="2 3">MUT 4182</strain>
    </source>
</reference>
<dbReference type="AlphaFoldDB" id="A0A0C3QJH0"/>
<keyword evidence="3" id="KW-1185">Reference proteome</keyword>
<evidence type="ECO:0000256" key="1">
    <source>
        <dbReference type="SAM" id="Phobius"/>
    </source>
</evidence>
<feature type="transmembrane region" description="Helical" evidence="1">
    <location>
        <begin position="188"/>
        <end position="206"/>
    </location>
</feature>